<keyword evidence="12" id="KW-1185">Reference proteome</keyword>
<evidence type="ECO:0000256" key="2">
    <source>
        <dbReference type="ARBA" id="ARBA00022670"/>
    </source>
</evidence>
<dbReference type="EMBL" id="JAHWDP010000004">
    <property type="protein sequence ID" value="MBW2938560.1"/>
    <property type="molecule type" value="Genomic_DNA"/>
</dbReference>
<dbReference type="GO" id="GO:0005615">
    <property type="term" value="C:extracellular space"/>
    <property type="evidence" value="ECO:0007669"/>
    <property type="project" value="InterPro"/>
</dbReference>
<sequence>MKKLLYLLAFLTVSIAGAQDYTQVIQSYLNNNRAQLGLTAGDVEQVTVYSQSFSKSMNVNNVYAGQTINGIEVFNSVSSFAIKSGLVVNANVSFIDDASSKVNASTPSITAEGAITRAAQNLGINSPSQLELINNNGLNYLFNNGNISLNEIPVKLVYQPMPDQTLRLSWDLSIYLLDASHYYSVRIDALSGELIDTIDWVVNCDFGAGSHGHKVEHSILFKNENEFSIGGAQYRVFPMPFSNPLDGADVIVTSPEDATASPFGWHDTDGAGGAEFTITRGNNVWAMEDQNGNNGTGASPDGGATLNFDFPFGLPQPPANYVDASTVNLFYWNNIVHDVMYQYGFDEESGNFQENNYGNPGNDGDGVYADTQDGSGTNNANFSTPPDGSNPRMQMFIWDGGGAGPVDILTINNGPLAGVYQGVPAGFGGEIPFPPLTEDLVVVEDDDSGVSTDPNDACDPITNGGALSGKIAVIRRGECEFGFKGLAAQNEGAVAVIMVNNVAGPPIVMGAGAVGASVTIPMFMVSDVDGEAIIAEALLNTVNGTISGENIPPDLDSSLDNEIVVHEYGHGVSNRLTGGPNNTSCLNNQEQMGEGWSDYLGLMLTMQTGDQAEDVRGLAAYASSNPNGIREAPYSTDFGVNDYTYADVNGNVSVPHGVGFVWATMLWEMTWDLIDQYGFDADIYNGTGGNNIALQLVMDGMKLQACSPGFIDGRDAILQADALANAGANCEIIWAAFARRGLGFSASQGSSGSTTDGVEAFDLPPTGTCLLGIADANFDSNFNVYPNPSSGQINIASKISLGETTVTIVDMNGRTVYSQKVNLGTLTTLDASKLTTGIYLVNIEGDTYTHTSKLIMK</sequence>
<dbReference type="AlphaFoldDB" id="A0A9X1FPS8"/>
<evidence type="ECO:0000313" key="11">
    <source>
        <dbReference type="EMBL" id="MBW2938560.1"/>
    </source>
</evidence>
<dbReference type="PANTHER" id="PTHR33478">
    <property type="entry name" value="EXTRACELLULAR METALLOPROTEINASE MEP"/>
    <property type="match status" value="1"/>
</dbReference>
<dbReference type="InterPro" id="IPR026444">
    <property type="entry name" value="Secre_tail"/>
</dbReference>
<evidence type="ECO:0000256" key="8">
    <source>
        <dbReference type="SAM" id="SignalP"/>
    </source>
</evidence>
<dbReference type="NCBIfam" id="TIGR04183">
    <property type="entry name" value="Por_Secre_tail"/>
    <property type="match status" value="1"/>
</dbReference>
<dbReference type="PANTHER" id="PTHR33478:SF1">
    <property type="entry name" value="EXTRACELLULAR METALLOPROTEINASE MEP"/>
    <property type="match status" value="1"/>
</dbReference>
<dbReference type="InterPro" id="IPR050371">
    <property type="entry name" value="Fungal_virulence_M36"/>
</dbReference>
<dbReference type="InterPro" id="IPR001842">
    <property type="entry name" value="Peptidase_M36"/>
</dbReference>
<evidence type="ECO:0000259" key="9">
    <source>
        <dbReference type="Pfam" id="PF02225"/>
    </source>
</evidence>
<dbReference type="RefSeq" id="WP_219053088.1">
    <property type="nucleotide sequence ID" value="NZ_JAHWDP010000004.1"/>
</dbReference>
<reference evidence="11" key="1">
    <citation type="submission" date="2021-07" db="EMBL/GenBank/DDBJ databases">
        <title>Aureisphaera sp. CAU 1614 isolated from sea sediment.</title>
        <authorList>
            <person name="Kim W."/>
        </authorList>
    </citation>
    <scope>NUCLEOTIDE SEQUENCE</scope>
    <source>
        <strain evidence="11">CAU 1614</strain>
    </source>
</reference>
<dbReference type="GO" id="GO:0006508">
    <property type="term" value="P:proteolysis"/>
    <property type="evidence" value="ECO:0007669"/>
    <property type="project" value="UniProtKB-KW"/>
</dbReference>
<name>A0A9X1FPS8_9FLAO</name>
<protein>
    <submittedName>
        <fullName evidence="11">T9SS-dependent M36 family metallopeptidase</fullName>
    </submittedName>
</protein>
<feature type="domain" description="PA" evidence="9">
    <location>
        <begin position="440"/>
        <end position="533"/>
    </location>
</feature>
<keyword evidence="7" id="KW-0482">Metalloprotease</keyword>
<evidence type="ECO:0000256" key="1">
    <source>
        <dbReference type="ARBA" id="ARBA00001947"/>
    </source>
</evidence>
<dbReference type="CDD" id="cd04818">
    <property type="entry name" value="PA_subtilisin_1"/>
    <property type="match status" value="1"/>
</dbReference>
<evidence type="ECO:0000256" key="4">
    <source>
        <dbReference type="ARBA" id="ARBA00022729"/>
    </source>
</evidence>
<feature type="signal peptide" evidence="8">
    <location>
        <begin position="1"/>
        <end position="18"/>
    </location>
</feature>
<keyword evidence="6" id="KW-0862">Zinc</keyword>
<keyword evidence="4 8" id="KW-0732">Signal</keyword>
<dbReference type="GO" id="GO:0008270">
    <property type="term" value="F:zinc ion binding"/>
    <property type="evidence" value="ECO:0007669"/>
    <property type="project" value="InterPro"/>
</dbReference>
<feature type="domain" description="Secretion system C-terminal sorting" evidence="10">
    <location>
        <begin position="784"/>
        <end position="855"/>
    </location>
</feature>
<evidence type="ECO:0000256" key="5">
    <source>
        <dbReference type="ARBA" id="ARBA00022801"/>
    </source>
</evidence>
<evidence type="ECO:0000256" key="3">
    <source>
        <dbReference type="ARBA" id="ARBA00022723"/>
    </source>
</evidence>
<dbReference type="Proteomes" id="UP001138686">
    <property type="component" value="Unassembled WGS sequence"/>
</dbReference>
<evidence type="ECO:0000256" key="6">
    <source>
        <dbReference type="ARBA" id="ARBA00022833"/>
    </source>
</evidence>
<dbReference type="Pfam" id="PF18962">
    <property type="entry name" value="Por_Secre_tail"/>
    <property type="match status" value="1"/>
</dbReference>
<feature type="chain" id="PRO_5040833326" evidence="8">
    <location>
        <begin position="19"/>
        <end position="857"/>
    </location>
</feature>
<keyword evidence="2" id="KW-0645">Protease</keyword>
<keyword evidence="5" id="KW-0378">Hydrolase</keyword>
<dbReference type="CDD" id="cd09596">
    <property type="entry name" value="M36"/>
    <property type="match status" value="1"/>
</dbReference>
<dbReference type="Pfam" id="PF02128">
    <property type="entry name" value="Peptidase_M36"/>
    <property type="match status" value="1"/>
</dbReference>
<comment type="cofactor">
    <cofactor evidence="1">
        <name>Zn(2+)</name>
        <dbReference type="ChEBI" id="CHEBI:29105"/>
    </cofactor>
</comment>
<comment type="caution">
    <text evidence="11">The sequence shown here is derived from an EMBL/GenBank/DDBJ whole genome shotgun (WGS) entry which is preliminary data.</text>
</comment>
<evidence type="ECO:0000313" key="12">
    <source>
        <dbReference type="Proteomes" id="UP001138686"/>
    </source>
</evidence>
<keyword evidence="3" id="KW-0479">Metal-binding</keyword>
<accession>A0A9X1FPS8</accession>
<dbReference type="NCBIfam" id="NF038113">
    <property type="entry name" value="T9SSA_dep_M36"/>
    <property type="match status" value="1"/>
</dbReference>
<dbReference type="GO" id="GO:0004222">
    <property type="term" value="F:metalloendopeptidase activity"/>
    <property type="evidence" value="ECO:0007669"/>
    <property type="project" value="InterPro"/>
</dbReference>
<gene>
    <name evidence="11" type="ORF">KXJ69_10605</name>
</gene>
<organism evidence="11 12">
    <name type="scientific">Halomarinibacterium sedimenti</name>
    <dbReference type="NCBI Taxonomy" id="2857106"/>
    <lineage>
        <taxon>Bacteria</taxon>
        <taxon>Pseudomonadati</taxon>
        <taxon>Bacteroidota</taxon>
        <taxon>Flavobacteriia</taxon>
        <taxon>Flavobacteriales</taxon>
        <taxon>Flavobacteriaceae</taxon>
        <taxon>Halomarinibacterium</taxon>
    </lineage>
</organism>
<dbReference type="Pfam" id="PF02225">
    <property type="entry name" value="PA"/>
    <property type="match status" value="1"/>
</dbReference>
<evidence type="ECO:0000256" key="7">
    <source>
        <dbReference type="ARBA" id="ARBA00023049"/>
    </source>
</evidence>
<proteinExistence type="predicted"/>
<dbReference type="InterPro" id="IPR003137">
    <property type="entry name" value="PA_domain"/>
</dbReference>
<evidence type="ECO:0000259" key="10">
    <source>
        <dbReference type="Pfam" id="PF18962"/>
    </source>
</evidence>